<proteinExistence type="predicted"/>
<dbReference type="AlphaFoldDB" id="A0AAQ4CY16"/>
<comment type="caution">
    <text evidence="1">The sequence shown here is derived from an EMBL/GenBank/DDBJ whole genome shotgun (WGS) entry which is preliminary data.</text>
</comment>
<organism evidence="1 2">
    <name type="scientific">Amblyomma americanum</name>
    <name type="common">Lone star tick</name>
    <dbReference type="NCBI Taxonomy" id="6943"/>
    <lineage>
        <taxon>Eukaryota</taxon>
        <taxon>Metazoa</taxon>
        <taxon>Ecdysozoa</taxon>
        <taxon>Arthropoda</taxon>
        <taxon>Chelicerata</taxon>
        <taxon>Arachnida</taxon>
        <taxon>Acari</taxon>
        <taxon>Parasitiformes</taxon>
        <taxon>Ixodida</taxon>
        <taxon>Ixodoidea</taxon>
        <taxon>Ixodidae</taxon>
        <taxon>Amblyomminae</taxon>
        <taxon>Amblyomma</taxon>
    </lineage>
</organism>
<dbReference type="EMBL" id="JARKHS020036728">
    <property type="protein sequence ID" value="KAK8755106.1"/>
    <property type="molecule type" value="Genomic_DNA"/>
</dbReference>
<reference evidence="1 2" key="1">
    <citation type="journal article" date="2023" name="Arcadia Sci">
        <title>De novo assembly of a long-read Amblyomma americanum tick genome.</title>
        <authorList>
            <person name="Chou S."/>
            <person name="Poskanzer K.E."/>
            <person name="Rollins M."/>
            <person name="Thuy-Boun P.S."/>
        </authorList>
    </citation>
    <scope>NUCLEOTIDE SEQUENCE [LARGE SCALE GENOMIC DNA]</scope>
    <source>
        <strain evidence="1">F_SG_1</strain>
        <tissue evidence="1">Salivary glands</tissue>
    </source>
</reference>
<keyword evidence="2" id="KW-1185">Reference proteome</keyword>
<sequence length="110" mass="10968">MPEATGRVMMVLVVQVSSSASTHGSCAATPGQGALARGGRLSCYAALSKRGCPSDDSNCLCCLCRLMAFCGATATVKTTASVTSIPGAPTVLISRLGLTDPLGALTADTS</sequence>
<dbReference type="Proteomes" id="UP001321473">
    <property type="component" value="Unassembled WGS sequence"/>
</dbReference>
<gene>
    <name evidence="1" type="ORF">V5799_002192</name>
</gene>
<protein>
    <submittedName>
        <fullName evidence="1">Uncharacterized protein</fullName>
    </submittedName>
</protein>
<evidence type="ECO:0000313" key="1">
    <source>
        <dbReference type="EMBL" id="KAK8755106.1"/>
    </source>
</evidence>
<accession>A0AAQ4CY16</accession>
<name>A0AAQ4CY16_AMBAM</name>
<evidence type="ECO:0000313" key="2">
    <source>
        <dbReference type="Proteomes" id="UP001321473"/>
    </source>
</evidence>